<evidence type="ECO:0000256" key="2">
    <source>
        <dbReference type="SAM" id="MobiDB-lite"/>
    </source>
</evidence>
<feature type="region of interest" description="Disordered" evidence="2">
    <location>
        <begin position="1"/>
        <end position="291"/>
    </location>
</feature>
<feature type="coiled-coil region" evidence="1">
    <location>
        <begin position="384"/>
        <end position="418"/>
    </location>
</feature>
<feature type="compositionally biased region" description="Low complexity" evidence="2">
    <location>
        <begin position="166"/>
        <end position="187"/>
    </location>
</feature>
<dbReference type="OrthoDB" id="2555634at2759"/>
<evidence type="ECO:0000313" key="4">
    <source>
        <dbReference type="Proteomes" id="UP000198372"/>
    </source>
</evidence>
<proteinExistence type="predicted"/>
<feature type="compositionally biased region" description="Low complexity" evidence="2">
    <location>
        <begin position="21"/>
        <end position="35"/>
    </location>
</feature>
<feature type="region of interest" description="Disordered" evidence="2">
    <location>
        <begin position="347"/>
        <end position="367"/>
    </location>
</feature>
<protein>
    <submittedName>
        <fullName evidence="3">BQ2448_1118 protein</fullName>
    </submittedName>
</protein>
<feature type="compositionally biased region" description="Low complexity" evidence="2">
    <location>
        <begin position="44"/>
        <end position="67"/>
    </location>
</feature>
<reference evidence="4" key="1">
    <citation type="submission" date="2016-09" db="EMBL/GenBank/DDBJ databases">
        <authorList>
            <person name="Jeantristanb JTB J.-T."/>
            <person name="Ricardo R."/>
        </authorList>
    </citation>
    <scope>NUCLEOTIDE SEQUENCE [LARGE SCALE GENOMIC DNA]</scope>
</reference>
<keyword evidence="4" id="KW-1185">Reference proteome</keyword>
<keyword evidence="1" id="KW-0175">Coiled coil</keyword>
<evidence type="ECO:0000313" key="3">
    <source>
        <dbReference type="EMBL" id="SCV69724.1"/>
    </source>
</evidence>
<dbReference type="Pfam" id="PF10253">
    <property type="entry name" value="PRCC"/>
    <property type="match status" value="1"/>
</dbReference>
<dbReference type="PANTHER" id="PTHR13621">
    <property type="entry name" value="PROLINE-RICH PROTEIN PRCC"/>
    <property type="match status" value="1"/>
</dbReference>
<dbReference type="PANTHER" id="PTHR13621:SF2">
    <property type="entry name" value="PROLINE-RICH PROTEIN PRCC"/>
    <property type="match status" value="1"/>
</dbReference>
<name>A0A238FCX0_9BASI</name>
<dbReference type="GO" id="GO:0005634">
    <property type="term" value="C:nucleus"/>
    <property type="evidence" value="ECO:0007669"/>
    <property type="project" value="TreeGrafter"/>
</dbReference>
<dbReference type="InterPro" id="IPR018800">
    <property type="entry name" value="PRCC"/>
</dbReference>
<dbReference type="Proteomes" id="UP000198372">
    <property type="component" value="Unassembled WGS sequence"/>
</dbReference>
<accession>A0A238FCX0</accession>
<evidence type="ECO:0000256" key="1">
    <source>
        <dbReference type="SAM" id="Coils"/>
    </source>
</evidence>
<dbReference type="EMBL" id="FMSP01000005">
    <property type="protein sequence ID" value="SCV69724.1"/>
    <property type="molecule type" value="Genomic_DNA"/>
</dbReference>
<feature type="compositionally biased region" description="Low complexity" evidence="2">
    <location>
        <begin position="235"/>
        <end position="254"/>
    </location>
</feature>
<feature type="compositionally biased region" description="Low complexity" evidence="2">
    <location>
        <begin position="90"/>
        <end position="106"/>
    </location>
</feature>
<organism evidence="3 4">
    <name type="scientific">Microbotryum intermedium</name>
    <dbReference type="NCBI Taxonomy" id="269621"/>
    <lineage>
        <taxon>Eukaryota</taxon>
        <taxon>Fungi</taxon>
        <taxon>Dikarya</taxon>
        <taxon>Basidiomycota</taxon>
        <taxon>Pucciniomycotina</taxon>
        <taxon>Microbotryomycetes</taxon>
        <taxon>Microbotryales</taxon>
        <taxon>Microbotryaceae</taxon>
        <taxon>Microbotryum</taxon>
    </lineage>
</organism>
<dbReference type="STRING" id="269621.A0A238FCX0"/>
<feature type="compositionally biased region" description="Polar residues" evidence="2">
    <location>
        <begin position="271"/>
        <end position="280"/>
    </location>
</feature>
<sequence length="421" mass="43647">MQSLVDYGSDSDDDTLSVPEVSATASVKSGSSSSSFLNLPPPKASTAGATRSTSSSSSDTIPMKKPLPALPPKKAKGPVRMLLDLPPPSASSSSSSPSTSTPSNNDNDNDKPDGPIKKKPKLTLGGSSSGSGGGLAALLPKPKNEAPPPLQTLGSSTKPLGGGGLMAMLPLPSSSAVQSTSTAVGASDDGRARPSGGFLPNSLANKGKAMATNGGVAETKPAQQNSGLDFFGLGSVTSSAPSIPSSTFSSSKLSKPMMTMSSAPTPIATPGPSSSKTPTASDPYPGFTQLPSGEWVAKDQETYELWLQSVSAQQQKPQEVPKEFMDATRQGKIVDLSEEQERAKKAWAARPEQLPGQEWQKKGKDEEVKAKVPLKPGQYRARQKGQLSALLADAVENRAELEERIARGKANRKAAGNRYGF</sequence>
<gene>
    <name evidence="3" type="ORF">BQ2448_1118</name>
</gene>
<dbReference type="AlphaFoldDB" id="A0A238FCX0"/>